<dbReference type="PROSITE" id="PS51257">
    <property type="entry name" value="PROKAR_LIPOPROTEIN"/>
    <property type="match status" value="1"/>
</dbReference>
<comment type="subunit">
    <text evidence="4">Part of the Bam complex.</text>
</comment>
<evidence type="ECO:0000256" key="5">
    <source>
        <dbReference type="SAM" id="MobiDB-lite"/>
    </source>
</evidence>
<feature type="compositionally biased region" description="Low complexity" evidence="5">
    <location>
        <begin position="158"/>
        <end position="170"/>
    </location>
</feature>
<evidence type="ECO:0000256" key="2">
    <source>
        <dbReference type="ARBA" id="ARBA00023136"/>
    </source>
</evidence>
<keyword evidence="4" id="KW-0564">Palmitate</keyword>
<dbReference type="HAMAP" id="MF_00925">
    <property type="entry name" value="OM_assembly_BamE"/>
    <property type="match status" value="1"/>
</dbReference>
<feature type="domain" description="Outer membrane protein assembly factor BamE" evidence="7">
    <location>
        <begin position="45"/>
        <end position="112"/>
    </location>
</feature>
<evidence type="ECO:0000256" key="3">
    <source>
        <dbReference type="ARBA" id="ARBA00023237"/>
    </source>
</evidence>
<keyword evidence="9" id="KW-1185">Reference proteome</keyword>
<dbReference type="PANTHER" id="PTHR37482">
    <property type="entry name" value="OUTER MEMBRANE PROTEIN ASSEMBLY FACTOR BAME"/>
    <property type="match status" value="1"/>
</dbReference>
<name>A0A848FD37_9BURK</name>
<proteinExistence type="inferred from homology"/>
<dbReference type="PANTHER" id="PTHR37482:SF1">
    <property type="entry name" value="OUTER MEMBRANE PROTEIN ASSEMBLY FACTOR BAME"/>
    <property type="match status" value="1"/>
</dbReference>
<keyword evidence="3 4" id="KW-0998">Cell outer membrane</keyword>
<dbReference type="AlphaFoldDB" id="A0A848FD37"/>
<reference evidence="8 9" key="1">
    <citation type="submission" date="2020-04" db="EMBL/GenBank/DDBJ databases">
        <title>Azohydromonas sp. isolated from soil.</title>
        <authorList>
            <person name="Dahal R.H."/>
        </authorList>
    </citation>
    <scope>NUCLEOTIDE SEQUENCE [LARGE SCALE GENOMIC DNA]</scope>
    <source>
        <strain evidence="8 9">G-1-1-14</strain>
    </source>
</reference>
<keyword evidence="4" id="KW-0449">Lipoprotein</keyword>
<evidence type="ECO:0000313" key="8">
    <source>
        <dbReference type="EMBL" id="NML16309.1"/>
    </source>
</evidence>
<organism evidence="8 9">
    <name type="scientific">Azohydromonas caseinilytica</name>
    <dbReference type="NCBI Taxonomy" id="2728836"/>
    <lineage>
        <taxon>Bacteria</taxon>
        <taxon>Pseudomonadati</taxon>
        <taxon>Pseudomonadota</taxon>
        <taxon>Betaproteobacteria</taxon>
        <taxon>Burkholderiales</taxon>
        <taxon>Sphaerotilaceae</taxon>
        <taxon>Azohydromonas</taxon>
    </lineage>
</organism>
<sequence>MHRLVSRLPAALLAACSLAGCASLQSSDQNLLGLITPYRIEVVQGNVVTREQAAQVQPGMTRAQVRDILGSPLLTDIFHADRWDYVFTIRRSGAEPQRRGLTAFFDGERLQRLDASDDLPSEQEFVSSISTAKVPSKLPVLELTPEQRRALPAPAPTEPAVATTPAGPARAYPPLEP</sequence>
<gene>
    <name evidence="4" type="primary">bamE</name>
    <name evidence="8" type="ORF">HHL10_15110</name>
</gene>
<dbReference type="GO" id="GO:0030674">
    <property type="term" value="F:protein-macromolecule adaptor activity"/>
    <property type="evidence" value="ECO:0007669"/>
    <property type="project" value="TreeGrafter"/>
</dbReference>
<dbReference type="GO" id="GO:1990063">
    <property type="term" value="C:Bam protein complex"/>
    <property type="evidence" value="ECO:0007669"/>
    <property type="project" value="TreeGrafter"/>
</dbReference>
<feature type="chain" id="PRO_5033185394" description="Outer membrane protein assembly factor BamE" evidence="6">
    <location>
        <begin position="23"/>
        <end position="177"/>
    </location>
</feature>
<dbReference type="GO" id="GO:0051205">
    <property type="term" value="P:protein insertion into membrane"/>
    <property type="evidence" value="ECO:0007669"/>
    <property type="project" value="UniProtKB-UniRule"/>
</dbReference>
<keyword evidence="2 4" id="KW-0472">Membrane</keyword>
<dbReference type="InterPro" id="IPR037873">
    <property type="entry name" value="BamE-like"/>
</dbReference>
<feature type="signal peptide" evidence="6">
    <location>
        <begin position="1"/>
        <end position="22"/>
    </location>
</feature>
<evidence type="ECO:0000256" key="1">
    <source>
        <dbReference type="ARBA" id="ARBA00022729"/>
    </source>
</evidence>
<dbReference type="Pfam" id="PF04355">
    <property type="entry name" value="BamE"/>
    <property type="match status" value="1"/>
</dbReference>
<feature type="region of interest" description="Disordered" evidence="5">
    <location>
        <begin position="146"/>
        <end position="177"/>
    </location>
</feature>
<comment type="function">
    <text evidence="4">Part of the outer membrane protein assembly complex, which is involved in assembly and insertion of beta-barrel proteins into the outer membrane.</text>
</comment>
<comment type="caution">
    <text evidence="8">The sequence shown here is derived from an EMBL/GenBank/DDBJ whole genome shotgun (WGS) entry which is preliminary data.</text>
</comment>
<dbReference type="RefSeq" id="WP_169161208.1">
    <property type="nucleotide sequence ID" value="NZ_JABBFW010000009.1"/>
</dbReference>
<comment type="subcellular location">
    <subcellularLocation>
        <location evidence="4">Cell outer membrane</location>
        <topology evidence="4">Lipid-anchor</topology>
    </subcellularLocation>
</comment>
<evidence type="ECO:0000256" key="6">
    <source>
        <dbReference type="SAM" id="SignalP"/>
    </source>
</evidence>
<evidence type="ECO:0000256" key="4">
    <source>
        <dbReference type="HAMAP-Rule" id="MF_00925"/>
    </source>
</evidence>
<evidence type="ECO:0000259" key="7">
    <source>
        <dbReference type="Pfam" id="PF04355"/>
    </source>
</evidence>
<comment type="similarity">
    <text evidence="4">Belongs to the BamE family.</text>
</comment>
<accession>A0A848FD37</accession>
<dbReference type="InterPro" id="IPR007450">
    <property type="entry name" value="BamE_dom"/>
</dbReference>
<keyword evidence="1 4" id="KW-0732">Signal</keyword>
<protein>
    <recommendedName>
        <fullName evidence="4">Outer membrane protein assembly factor BamE</fullName>
    </recommendedName>
</protein>
<dbReference type="Gene3D" id="3.30.1450.10">
    <property type="match status" value="1"/>
</dbReference>
<evidence type="ECO:0000313" key="9">
    <source>
        <dbReference type="Proteomes" id="UP000574067"/>
    </source>
</evidence>
<dbReference type="InterPro" id="IPR026592">
    <property type="entry name" value="BamE"/>
</dbReference>
<dbReference type="GO" id="GO:0043165">
    <property type="term" value="P:Gram-negative-bacterium-type cell outer membrane assembly"/>
    <property type="evidence" value="ECO:0007669"/>
    <property type="project" value="UniProtKB-UniRule"/>
</dbReference>
<dbReference type="Proteomes" id="UP000574067">
    <property type="component" value="Unassembled WGS sequence"/>
</dbReference>
<dbReference type="EMBL" id="JABBFW010000009">
    <property type="protein sequence ID" value="NML16309.1"/>
    <property type="molecule type" value="Genomic_DNA"/>
</dbReference>